<keyword evidence="1" id="KW-0732">Signal</keyword>
<name>A0A9Q8MU76_9LACO</name>
<feature type="chain" id="PRO_5040507808" description="Lreu-0056-like domain-containing protein" evidence="1">
    <location>
        <begin position="33"/>
        <end position="161"/>
    </location>
</feature>
<dbReference type="Pfam" id="PF22125">
    <property type="entry name" value="Lreu_0056_like"/>
    <property type="match status" value="1"/>
</dbReference>
<evidence type="ECO:0000313" key="3">
    <source>
        <dbReference type="EMBL" id="TPR44124.1"/>
    </source>
</evidence>
<feature type="domain" description="Lreu-0056-like" evidence="2">
    <location>
        <begin position="42"/>
        <end position="157"/>
    </location>
</feature>
<evidence type="ECO:0000259" key="2">
    <source>
        <dbReference type="Pfam" id="PF22125"/>
    </source>
</evidence>
<feature type="signal peptide" evidence="1">
    <location>
        <begin position="1"/>
        <end position="32"/>
    </location>
</feature>
<dbReference type="EMBL" id="QUBG01000003">
    <property type="protein sequence ID" value="TPR44124.1"/>
    <property type="molecule type" value="Genomic_DNA"/>
</dbReference>
<organism evidence="3 4">
    <name type="scientific">Apilactobacillus micheneri</name>
    <dbReference type="NCBI Taxonomy" id="1899430"/>
    <lineage>
        <taxon>Bacteria</taxon>
        <taxon>Bacillati</taxon>
        <taxon>Bacillota</taxon>
        <taxon>Bacilli</taxon>
        <taxon>Lactobacillales</taxon>
        <taxon>Lactobacillaceae</taxon>
        <taxon>Apilactobacillus</taxon>
    </lineage>
</organism>
<dbReference type="RefSeq" id="WP_140936202.1">
    <property type="nucleotide sequence ID" value="NZ_QUBF01000003.1"/>
</dbReference>
<protein>
    <recommendedName>
        <fullName evidence="2">Lreu-0056-like domain-containing protein</fullName>
    </recommendedName>
</protein>
<evidence type="ECO:0000256" key="1">
    <source>
        <dbReference type="SAM" id="SignalP"/>
    </source>
</evidence>
<dbReference type="Proteomes" id="UP000784700">
    <property type="component" value="Unassembled WGS sequence"/>
</dbReference>
<evidence type="ECO:0000313" key="4">
    <source>
        <dbReference type="Proteomes" id="UP000784700"/>
    </source>
</evidence>
<accession>A0A9Q8MU76</accession>
<dbReference type="AlphaFoldDB" id="A0A9Q8MU76"/>
<dbReference type="GeneID" id="58108334"/>
<proteinExistence type="predicted"/>
<dbReference type="InterPro" id="IPR054365">
    <property type="entry name" value="Lreu_0056-like"/>
</dbReference>
<dbReference type="Gene3D" id="3.30.1460.60">
    <property type="match status" value="1"/>
</dbReference>
<reference evidence="3" key="1">
    <citation type="submission" date="2018-08" db="EMBL/GenBank/DDBJ databases">
        <title>Comparative genomics of wild bee and flower associated Lactobacillus reveals potential adaptation to the bee host.</title>
        <authorList>
            <person name="Vuong H.Q."/>
            <person name="Mcfrederick Q.S."/>
        </authorList>
    </citation>
    <scope>NUCLEOTIDE SEQUENCE</scope>
    <source>
        <strain evidence="3">HV_63</strain>
    </source>
</reference>
<gene>
    <name evidence="3" type="ORF">DY130_03540</name>
</gene>
<comment type="caution">
    <text evidence="3">The sequence shown here is derived from an EMBL/GenBank/DDBJ whole genome shotgun (WGS) entry which is preliminary data.</text>
</comment>
<sequence>MLKNKKSIIVLLIAMLFIPMTLTSINSQSASANTTYNRYKLNDKKLGIMMTFKYLYSPKMVKAYSKAGAMAYADSKHANMLKGYSYVTGQGDPTSFIYYKHNGNTAYYKYWYVGPKQDVAHGHFIKQRHVSIKYLVNKYYHSKSQKNAVNYYASKLKNDNY</sequence>